<dbReference type="AlphaFoldDB" id="A0A4W3IWZ3"/>
<dbReference type="PROSITE" id="PS50954">
    <property type="entry name" value="LEM"/>
    <property type="match status" value="1"/>
</dbReference>
<accession>A0A4W3IWZ3</accession>
<evidence type="ECO:0000259" key="3">
    <source>
        <dbReference type="PROSITE" id="PS50954"/>
    </source>
</evidence>
<dbReference type="InterPro" id="IPR011015">
    <property type="entry name" value="LEM/LEM-like_dom_sf"/>
</dbReference>
<feature type="region of interest" description="Disordered" evidence="1">
    <location>
        <begin position="216"/>
        <end position="237"/>
    </location>
</feature>
<dbReference type="Ensembl" id="ENSCMIT00000034527.1">
    <property type="protein sequence ID" value="ENSCMIP00000034012.1"/>
    <property type="gene ID" value="ENSCMIG00000014460.1"/>
</dbReference>
<dbReference type="OMA" id="PDEMNSP"/>
<keyword evidence="2" id="KW-1133">Transmembrane helix</keyword>
<reference evidence="5" key="1">
    <citation type="journal article" date="2006" name="Science">
        <title>Ancient noncoding elements conserved in the human genome.</title>
        <authorList>
            <person name="Venkatesh B."/>
            <person name="Kirkness E.F."/>
            <person name="Loh Y.H."/>
            <person name="Halpern A.L."/>
            <person name="Lee A.P."/>
            <person name="Johnson J."/>
            <person name="Dandona N."/>
            <person name="Viswanathan L.D."/>
            <person name="Tay A."/>
            <person name="Venter J.C."/>
            <person name="Strausberg R.L."/>
            <person name="Brenner S."/>
        </authorList>
    </citation>
    <scope>NUCLEOTIDE SEQUENCE [LARGE SCALE GENOMIC DNA]</scope>
</reference>
<evidence type="ECO:0000256" key="2">
    <source>
        <dbReference type="SAM" id="Phobius"/>
    </source>
</evidence>
<dbReference type="Pfam" id="PF03020">
    <property type="entry name" value="LEM"/>
    <property type="match status" value="1"/>
</dbReference>
<evidence type="ECO:0000256" key="1">
    <source>
        <dbReference type="SAM" id="MobiDB-lite"/>
    </source>
</evidence>
<dbReference type="RefSeq" id="XP_007897641.1">
    <property type="nucleotide sequence ID" value="XM_007899450.2"/>
</dbReference>
<reference evidence="5" key="3">
    <citation type="journal article" date="2014" name="Nature">
        <title>Elephant shark genome provides unique insights into gnathostome evolution.</title>
        <authorList>
            <consortium name="International Elephant Shark Genome Sequencing Consortium"/>
            <person name="Venkatesh B."/>
            <person name="Lee A.P."/>
            <person name="Ravi V."/>
            <person name="Maurya A.K."/>
            <person name="Lian M.M."/>
            <person name="Swann J.B."/>
            <person name="Ohta Y."/>
            <person name="Flajnik M.F."/>
            <person name="Sutoh Y."/>
            <person name="Kasahara M."/>
            <person name="Hoon S."/>
            <person name="Gangu V."/>
            <person name="Roy S.W."/>
            <person name="Irimia M."/>
            <person name="Korzh V."/>
            <person name="Kondrychyn I."/>
            <person name="Lim Z.W."/>
            <person name="Tay B.H."/>
            <person name="Tohari S."/>
            <person name="Kong K.W."/>
            <person name="Ho S."/>
            <person name="Lorente-Galdos B."/>
            <person name="Quilez J."/>
            <person name="Marques-Bonet T."/>
            <person name="Raney B.J."/>
            <person name="Ingham P.W."/>
            <person name="Tay A."/>
            <person name="Hillier L.W."/>
            <person name="Minx P."/>
            <person name="Boehm T."/>
            <person name="Wilson R.K."/>
            <person name="Brenner S."/>
            <person name="Warren W.C."/>
        </authorList>
    </citation>
    <scope>NUCLEOTIDE SEQUENCE [LARGE SCALE GENOMIC DNA]</scope>
</reference>
<keyword evidence="2" id="KW-0812">Transmembrane</keyword>
<dbReference type="PANTHER" id="PTHR12019">
    <property type="entry name" value="LAMINA-ASSOCIATED POLYPEPTIDE THYMOPOIETIN"/>
    <property type="match status" value="1"/>
</dbReference>
<dbReference type="GeneTree" id="ENSGT00940000154098"/>
<reference evidence="5" key="2">
    <citation type="journal article" date="2007" name="PLoS Biol.">
        <title>Survey sequencing and comparative analysis of the elephant shark (Callorhinchus milii) genome.</title>
        <authorList>
            <person name="Venkatesh B."/>
            <person name="Kirkness E.F."/>
            <person name="Loh Y.H."/>
            <person name="Halpern A.L."/>
            <person name="Lee A.P."/>
            <person name="Johnson J."/>
            <person name="Dandona N."/>
            <person name="Viswanathan L.D."/>
            <person name="Tay A."/>
            <person name="Venter J.C."/>
            <person name="Strausberg R.L."/>
            <person name="Brenner S."/>
        </authorList>
    </citation>
    <scope>NUCLEOTIDE SEQUENCE [LARGE SCALE GENOMIC DNA]</scope>
</reference>
<dbReference type="SMART" id="SM00540">
    <property type="entry name" value="LEM"/>
    <property type="match status" value="1"/>
</dbReference>
<gene>
    <name evidence="4" type="primary">lemd1</name>
</gene>
<dbReference type="FunFam" id="1.10.720.40:FF:000001">
    <property type="entry name" value="LEM domain containing 2, isoform CRA_a"/>
    <property type="match status" value="1"/>
</dbReference>
<organism evidence="4 5">
    <name type="scientific">Callorhinchus milii</name>
    <name type="common">Ghost shark</name>
    <dbReference type="NCBI Taxonomy" id="7868"/>
    <lineage>
        <taxon>Eukaryota</taxon>
        <taxon>Metazoa</taxon>
        <taxon>Chordata</taxon>
        <taxon>Craniata</taxon>
        <taxon>Vertebrata</taxon>
        <taxon>Chondrichthyes</taxon>
        <taxon>Holocephali</taxon>
        <taxon>Chimaeriformes</taxon>
        <taxon>Callorhinchidae</taxon>
        <taxon>Callorhinchus</taxon>
    </lineage>
</organism>
<dbReference type="SUPFAM" id="SSF63451">
    <property type="entry name" value="LEM domain"/>
    <property type="match status" value="1"/>
</dbReference>
<dbReference type="CDD" id="cd12940">
    <property type="entry name" value="LEM_LAP2_LEMD1"/>
    <property type="match status" value="1"/>
</dbReference>
<dbReference type="OrthoDB" id="6363067at2759"/>
<name>A0A4W3IWZ3_CALMI</name>
<dbReference type="PANTHER" id="PTHR12019:SF9">
    <property type="entry name" value="THYMOPOIETIN"/>
    <property type="match status" value="1"/>
</dbReference>
<evidence type="ECO:0000313" key="5">
    <source>
        <dbReference type="Proteomes" id="UP000314986"/>
    </source>
</evidence>
<keyword evidence="5" id="KW-1185">Reference proteome</keyword>
<protein>
    <recommendedName>
        <fullName evidence="3">LEM domain-containing protein</fullName>
    </recommendedName>
</protein>
<dbReference type="RefSeq" id="XP_042198021.1">
    <property type="nucleotide sequence ID" value="XM_042342087.1"/>
</dbReference>
<evidence type="ECO:0000313" key="4">
    <source>
        <dbReference type="Ensembl" id="ENSCMIP00000034012.1"/>
    </source>
</evidence>
<dbReference type="GeneID" id="103182432"/>
<reference evidence="4" key="5">
    <citation type="submission" date="2025-09" db="UniProtKB">
        <authorList>
            <consortium name="Ensembl"/>
        </authorList>
    </citation>
    <scope>IDENTIFICATION</scope>
</reference>
<dbReference type="InParanoid" id="A0A4W3IWZ3"/>
<dbReference type="InterPro" id="IPR051656">
    <property type="entry name" value="LEM_domain"/>
</dbReference>
<feature type="compositionally biased region" description="Acidic residues" evidence="1">
    <location>
        <begin position="60"/>
        <end position="71"/>
    </location>
</feature>
<feature type="transmembrane region" description="Helical" evidence="2">
    <location>
        <begin position="175"/>
        <end position="193"/>
    </location>
</feature>
<dbReference type="InterPro" id="IPR003887">
    <property type="entry name" value="LEM_dom"/>
</dbReference>
<feature type="domain" description="LEM" evidence="3">
    <location>
        <begin position="1"/>
        <end position="44"/>
    </location>
</feature>
<feature type="region of interest" description="Disordered" evidence="1">
    <location>
        <begin position="43"/>
        <end position="73"/>
    </location>
</feature>
<dbReference type="RefSeq" id="XP_042198022.1">
    <property type="nucleotide sequence ID" value="XM_042342088.1"/>
</dbReference>
<dbReference type="CTD" id="93273"/>
<dbReference type="Gene3D" id="1.10.720.40">
    <property type="match status" value="1"/>
</dbReference>
<reference evidence="4" key="4">
    <citation type="submission" date="2025-08" db="UniProtKB">
        <authorList>
            <consortium name="Ensembl"/>
        </authorList>
    </citation>
    <scope>IDENTIFICATION</scope>
</reference>
<keyword evidence="2" id="KW-0472">Membrane</keyword>
<sequence>MDTKALTDEELKEHLMKYGITPGPIVASTRMVYEKKLLKLMGQGPSVPPLKQNGTGDLDQYSDSEEEDDFPPEGAAARVTVSESSYLRQTITQKGATVNRSGQVQVDGGKDVLSKTLTSEVDSPLGISATRRRPIKGAAGRPVQYRYDDLLTQAKERSSATAKRDASPAPRLVPVWLQLLLFIMVVFFLFLVYQAMESNQESPFAYFIEDSRNQVASQPDQLESQASPDLNPQAAQE</sequence>
<dbReference type="Proteomes" id="UP000314986">
    <property type="component" value="Unassembled WGS sequence"/>
</dbReference>
<proteinExistence type="predicted"/>
<dbReference type="KEGG" id="cmk:103182432"/>